<reference evidence="2" key="1">
    <citation type="submission" date="2015-11" db="EMBL/GenBank/DDBJ databases">
        <title>Draft Genome Sequence of the Radioresistant Bacterium Deinococcus grandis, Isolated from Freshwater Fish in Japan.</title>
        <authorList>
            <person name="Satoh K."/>
            <person name="Onodera T."/>
            <person name="Omoso K."/>
            <person name="Takeda-Yano K."/>
            <person name="Katayama T."/>
            <person name="Oono Y."/>
            <person name="Narumi I."/>
        </authorList>
    </citation>
    <scope>NUCLEOTIDE SEQUENCE [LARGE SCALE GENOMIC DNA]</scope>
    <source>
        <strain evidence="2">ATCC 43672</strain>
    </source>
</reference>
<evidence type="ECO:0000313" key="1">
    <source>
        <dbReference type="EMBL" id="GAQ23715.1"/>
    </source>
</evidence>
<dbReference type="InterPro" id="IPR012337">
    <property type="entry name" value="RNaseH-like_sf"/>
</dbReference>
<dbReference type="SUPFAM" id="SSF53098">
    <property type="entry name" value="Ribonuclease H-like"/>
    <property type="match status" value="1"/>
</dbReference>
<organism evidence="1 2">
    <name type="scientific">Deinococcus grandis</name>
    <dbReference type="NCBI Taxonomy" id="57498"/>
    <lineage>
        <taxon>Bacteria</taxon>
        <taxon>Thermotogati</taxon>
        <taxon>Deinococcota</taxon>
        <taxon>Deinococci</taxon>
        <taxon>Deinococcales</taxon>
        <taxon>Deinococcaceae</taxon>
        <taxon>Deinococcus</taxon>
    </lineage>
</organism>
<comment type="caution">
    <text evidence="1">The sequence shown here is derived from an EMBL/GenBank/DDBJ whole genome shotgun (WGS) entry which is preliminary data.</text>
</comment>
<dbReference type="EMBL" id="BCMS01000004">
    <property type="protein sequence ID" value="GAQ23715.1"/>
    <property type="molecule type" value="Genomic_DNA"/>
</dbReference>
<name>A0A117DS38_9DEIO</name>
<dbReference type="GO" id="GO:0003676">
    <property type="term" value="F:nucleic acid binding"/>
    <property type="evidence" value="ECO:0007669"/>
    <property type="project" value="InterPro"/>
</dbReference>
<dbReference type="Gene3D" id="3.30.420.10">
    <property type="entry name" value="Ribonuclease H-like superfamily/Ribonuclease H"/>
    <property type="match status" value="1"/>
</dbReference>
<dbReference type="AlphaFoldDB" id="A0A117DS38"/>
<proteinExistence type="predicted"/>
<gene>
    <name evidence="1" type="ORF">DEIGR_320129</name>
</gene>
<sequence>MIEIPKTFEEQAAQRMTLYADALHTHGVFPGAPLAFVGVLTTGLPGEVIELALITPGAEHVWRAQPLGPIEGGAYRRHGLTTLDLASEPPFTQVYPQMLEVLQSAGPVTLIAWTGRFITAAVAASLPPGTPPLTPLDLQAIVDEQDRTLNPYARYLPSLPGMGYTVETPQIDPASALSHARALQAVTAALLERRSTRTIPPRW</sequence>
<keyword evidence="2" id="KW-1185">Reference proteome</keyword>
<evidence type="ECO:0000313" key="2">
    <source>
        <dbReference type="Proteomes" id="UP000056209"/>
    </source>
</evidence>
<dbReference type="RefSeq" id="WP_058979763.1">
    <property type="nucleotide sequence ID" value="NZ_BCMS01000004.1"/>
</dbReference>
<accession>A0A117DS38</accession>
<protein>
    <submittedName>
        <fullName evidence="1">Uncharacterized protein</fullName>
    </submittedName>
</protein>
<dbReference type="Proteomes" id="UP000056209">
    <property type="component" value="Unassembled WGS sequence"/>
</dbReference>
<dbReference type="InterPro" id="IPR036397">
    <property type="entry name" value="RNaseH_sf"/>
</dbReference>
<dbReference type="OrthoDB" id="72907at2"/>